<keyword evidence="6" id="KW-1185">Reference proteome</keyword>
<dbReference type="PANTHER" id="PTHR34384">
    <property type="entry name" value="L-2,3-DIAMINOPROPANOATE--CITRATE LIGASE"/>
    <property type="match status" value="1"/>
</dbReference>
<comment type="similarity">
    <text evidence="2">Belongs to the IucA/IucC family.</text>
</comment>
<feature type="domain" description="Aerobactin siderophore biosynthesis IucA/IucC-like C-terminal" evidence="4">
    <location>
        <begin position="415"/>
        <end position="573"/>
    </location>
</feature>
<dbReference type="GO" id="GO:0019290">
    <property type="term" value="P:siderophore biosynthetic process"/>
    <property type="evidence" value="ECO:0007669"/>
    <property type="project" value="InterPro"/>
</dbReference>
<comment type="caution">
    <text evidence="5">The sequence shown here is derived from an EMBL/GenBank/DDBJ whole genome shotgun (WGS) entry which is preliminary data.</text>
</comment>
<dbReference type="RefSeq" id="WP_161404940.1">
    <property type="nucleotide sequence ID" value="NZ_WTUZ01000004.1"/>
</dbReference>
<dbReference type="Gene3D" id="6.10.250.3370">
    <property type="match status" value="1"/>
</dbReference>
<gene>
    <name evidence="5" type="ORF">GQF01_01140</name>
</gene>
<organism evidence="5 6">
    <name type="scientific">Paenibacillus silvestris</name>
    <dbReference type="NCBI Taxonomy" id="2606219"/>
    <lineage>
        <taxon>Bacteria</taxon>
        <taxon>Bacillati</taxon>
        <taxon>Bacillota</taxon>
        <taxon>Bacilli</taxon>
        <taxon>Bacillales</taxon>
        <taxon>Paenibacillaceae</taxon>
        <taxon>Paenibacillus</taxon>
    </lineage>
</organism>
<dbReference type="InterPro" id="IPR022770">
    <property type="entry name" value="IucA/IucC-like_C"/>
</dbReference>
<evidence type="ECO:0000256" key="2">
    <source>
        <dbReference type="ARBA" id="ARBA00007832"/>
    </source>
</evidence>
<feature type="domain" description="Aerobactin siderophore biosynthesis IucA/IucC N-terminal" evidence="3">
    <location>
        <begin position="162"/>
        <end position="371"/>
    </location>
</feature>
<comment type="pathway">
    <text evidence="1">Siderophore biosynthesis.</text>
</comment>
<name>A0A6L8US07_9BACL</name>
<dbReference type="AlphaFoldDB" id="A0A6L8US07"/>
<dbReference type="PANTHER" id="PTHR34384:SF5">
    <property type="entry name" value="L-2,3-DIAMINOPROPANOATE--CITRATE LIGASE"/>
    <property type="match status" value="1"/>
</dbReference>
<accession>A0A6L8US07</accession>
<dbReference type="Gene3D" id="1.10.510.40">
    <property type="match status" value="1"/>
</dbReference>
<evidence type="ECO:0000259" key="3">
    <source>
        <dbReference type="Pfam" id="PF04183"/>
    </source>
</evidence>
<evidence type="ECO:0000313" key="5">
    <source>
        <dbReference type="EMBL" id="MZQ80744.1"/>
    </source>
</evidence>
<dbReference type="InterPro" id="IPR037455">
    <property type="entry name" value="LucA/IucC-like"/>
</dbReference>
<evidence type="ECO:0000313" key="6">
    <source>
        <dbReference type="Proteomes" id="UP000481087"/>
    </source>
</evidence>
<dbReference type="Pfam" id="PF06276">
    <property type="entry name" value="FhuF"/>
    <property type="match status" value="1"/>
</dbReference>
<evidence type="ECO:0000259" key="4">
    <source>
        <dbReference type="Pfam" id="PF06276"/>
    </source>
</evidence>
<dbReference type="Pfam" id="PF04183">
    <property type="entry name" value="IucA_IucC"/>
    <property type="match status" value="1"/>
</dbReference>
<dbReference type="GO" id="GO:0016881">
    <property type="term" value="F:acid-amino acid ligase activity"/>
    <property type="evidence" value="ECO:0007669"/>
    <property type="project" value="UniProtKB-ARBA"/>
</dbReference>
<dbReference type="Proteomes" id="UP000481087">
    <property type="component" value="Unassembled WGS sequence"/>
</dbReference>
<protein>
    <submittedName>
        <fullName evidence="5">Short-chain oxidoreductase</fullName>
    </submittedName>
</protein>
<proteinExistence type="inferred from homology"/>
<dbReference type="InterPro" id="IPR007310">
    <property type="entry name" value="Aerobactin_biosyn_IucA/IucC_N"/>
</dbReference>
<sequence>MLQQQTDAVARSTELAEMATIRALLNSYLRETGERDPRAAIPGLRYFIDTFPKQGDPFLLHLPMIDKTITGAITYYSAIGQHAYGSFFYEAIAGGVFRELDMGRLLTLLLTELGNRKEAQNGHADEQRVRSRIENSFRKMSHYMEHFLNQMQVDMAWKPECVRSEQSLYIGHPFHPYPKSTEGFDFSELAAYSPEMGASFQLHYFAVRKELVHEEWLDGEESMALPPFALLHARQQLGDAAGSYKVLPMHPWQAVYVMRQPQIQERMKKADIISLGSCGPVVYPTSSVRTVWEPTGGYGFKLPLHVRITNLLRENTQEQAERTMDAARVLHHLKDECQNDHFQILSETGYSSVRLAEMPEEWSACFTVIYRPMELPNPFTYVLASMLECLPGQTEPKLIQAIKHSRQGTLPDLREWMAAYLRISMVSLLRMLAEQGISFEAHLQNSLVSLKDGMPDCFYVRDLEGVSIDRRKAAEAGWTQSLLAESSPVLYEESEAWMRTKYYFFVNHLGSLVHTIAAYSREAEEPYWRIVQQVLQQERSEADERMLPYIDDLLHSASLPAKANFTSCFLSRGERPLFVDIPNPMKV</sequence>
<evidence type="ECO:0000256" key="1">
    <source>
        <dbReference type="ARBA" id="ARBA00004924"/>
    </source>
</evidence>
<dbReference type="EMBL" id="WTUZ01000004">
    <property type="protein sequence ID" value="MZQ80744.1"/>
    <property type="molecule type" value="Genomic_DNA"/>
</dbReference>
<reference evidence="5 6" key="1">
    <citation type="submission" date="2019-12" db="EMBL/GenBank/DDBJ databases">
        <title>Paenibacillus sp. nov. sp. isolated from soil.</title>
        <authorList>
            <person name="Kim J."/>
            <person name="Jeong S.E."/>
            <person name="Jung H.S."/>
            <person name="Jeon C.O."/>
        </authorList>
    </citation>
    <scope>NUCLEOTIDE SEQUENCE [LARGE SCALE GENOMIC DNA]</scope>
    <source>
        <strain evidence="5 6">5J-6</strain>
    </source>
</reference>